<dbReference type="Pfam" id="PF12796">
    <property type="entry name" value="Ank_2"/>
    <property type="match status" value="1"/>
</dbReference>
<feature type="repeat" description="ANK" evidence="1">
    <location>
        <begin position="352"/>
        <end position="384"/>
    </location>
</feature>
<dbReference type="InParanoid" id="A0A1Z5K5E2"/>
<proteinExistence type="predicted"/>
<evidence type="ECO:0000256" key="1">
    <source>
        <dbReference type="PROSITE-ProRule" id="PRU00023"/>
    </source>
</evidence>
<gene>
    <name evidence="3" type="ORF">FisN_10Hh036</name>
</gene>
<evidence type="ECO:0000313" key="3">
    <source>
        <dbReference type="EMBL" id="GAX21457.1"/>
    </source>
</evidence>
<dbReference type="EMBL" id="BDSP01000167">
    <property type="protein sequence ID" value="GAX21457.1"/>
    <property type="molecule type" value="Genomic_DNA"/>
</dbReference>
<accession>A0A1Z5K5E2</accession>
<dbReference type="PROSITE" id="PS50297">
    <property type="entry name" value="ANK_REP_REGION"/>
    <property type="match status" value="1"/>
</dbReference>
<dbReference type="SUPFAM" id="SSF48403">
    <property type="entry name" value="Ankyrin repeat"/>
    <property type="match status" value="1"/>
</dbReference>
<feature type="chain" id="PRO_5013232857" evidence="2">
    <location>
        <begin position="18"/>
        <end position="423"/>
    </location>
</feature>
<dbReference type="Proteomes" id="UP000198406">
    <property type="component" value="Unassembled WGS sequence"/>
</dbReference>
<reference evidence="3 4" key="1">
    <citation type="journal article" date="2015" name="Plant Cell">
        <title>Oil accumulation by the oleaginous diatom Fistulifera solaris as revealed by the genome and transcriptome.</title>
        <authorList>
            <person name="Tanaka T."/>
            <person name="Maeda Y."/>
            <person name="Veluchamy A."/>
            <person name="Tanaka M."/>
            <person name="Abida H."/>
            <person name="Marechal E."/>
            <person name="Bowler C."/>
            <person name="Muto M."/>
            <person name="Sunaga Y."/>
            <person name="Tanaka M."/>
            <person name="Yoshino T."/>
            <person name="Taniguchi T."/>
            <person name="Fukuda Y."/>
            <person name="Nemoto M."/>
            <person name="Matsumoto M."/>
            <person name="Wong P.S."/>
            <person name="Aburatani S."/>
            <person name="Fujibuchi W."/>
        </authorList>
    </citation>
    <scope>NUCLEOTIDE SEQUENCE [LARGE SCALE GENOMIC DNA]</scope>
    <source>
        <strain evidence="3 4">JPCC DA0580</strain>
    </source>
</reference>
<feature type="signal peptide" evidence="2">
    <location>
        <begin position="1"/>
        <end position="17"/>
    </location>
</feature>
<dbReference type="PROSITE" id="PS50088">
    <property type="entry name" value="ANK_REPEAT"/>
    <property type="match status" value="1"/>
</dbReference>
<organism evidence="3 4">
    <name type="scientific">Fistulifera solaris</name>
    <name type="common">Oleaginous diatom</name>
    <dbReference type="NCBI Taxonomy" id="1519565"/>
    <lineage>
        <taxon>Eukaryota</taxon>
        <taxon>Sar</taxon>
        <taxon>Stramenopiles</taxon>
        <taxon>Ochrophyta</taxon>
        <taxon>Bacillariophyta</taxon>
        <taxon>Bacillariophyceae</taxon>
        <taxon>Bacillariophycidae</taxon>
        <taxon>Naviculales</taxon>
        <taxon>Naviculaceae</taxon>
        <taxon>Fistulifera</taxon>
    </lineage>
</organism>
<comment type="caution">
    <text evidence="3">The sequence shown here is derived from an EMBL/GenBank/DDBJ whole genome shotgun (WGS) entry which is preliminary data.</text>
</comment>
<dbReference type="InterPro" id="IPR036770">
    <property type="entry name" value="Ankyrin_rpt-contain_sf"/>
</dbReference>
<protein>
    <submittedName>
        <fullName evidence="3">Uncharacterized protein</fullName>
    </submittedName>
</protein>
<name>A0A1Z5K5E2_FISSO</name>
<evidence type="ECO:0000256" key="2">
    <source>
        <dbReference type="SAM" id="SignalP"/>
    </source>
</evidence>
<sequence>MIRSLLVAWPILLLAQGEEYATDCSFPIFSTDLKCGDKLGDRRTFYEDYIEGCRQYHGPQKAKRCDATEADRIDMNNRQPQSMVNYTSTGFMKIRAPKEVMALLTRHWETNKVNMKEEQWPVGSIYVNYWESKTYMVSVEDTKLRGAGATLKEKIWDAAKSTIEQWTGMELKPTSMYGIRMYTDGAVLSPHADRLPLVSSCIINVDQDVDEPWPLEVYDRQGNAVNVTMEPGDMVLYESGSLIHGRPFPLKGRFFANIFIHFEPTGRPLYATGDEYLDELDDFLPPYLVPGSPETAHWTAQNPHGWKKSGPAAPVKQINAPKGHFAAAVGDVDRIIELSEKDPLSLHRKDANGWAPIHEAVRSGFTEIVGLLIEHGSPKDTRTGHANEGASPLNLALMYHGEDHPVVEYLRSIGALDIGEGEF</sequence>
<evidence type="ECO:0000313" key="4">
    <source>
        <dbReference type="Proteomes" id="UP000198406"/>
    </source>
</evidence>
<dbReference type="SMART" id="SM00248">
    <property type="entry name" value="ANK"/>
    <property type="match status" value="2"/>
</dbReference>
<keyword evidence="1" id="KW-0040">ANK repeat</keyword>
<dbReference type="OrthoDB" id="194358at2759"/>
<keyword evidence="2" id="KW-0732">Signal</keyword>
<dbReference type="AlphaFoldDB" id="A0A1Z5K5E2"/>
<keyword evidence="4" id="KW-1185">Reference proteome</keyword>
<dbReference type="Gene3D" id="1.25.40.20">
    <property type="entry name" value="Ankyrin repeat-containing domain"/>
    <property type="match status" value="1"/>
</dbReference>
<dbReference type="InterPro" id="IPR002110">
    <property type="entry name" value="Ankyrin_rpt"/>
</dbReference>